<keyword evidence="7 14" id="KW-0675">Receptor</keyword>
<feature type="transmembrane region" description="Helical" evidence="10">
    <location>
        <begin position="590"/>
        <end position="612"/>
    </location>
</feature>
<evidence type="ECO:0000256" key="11">
    <source>
        <dbReference type="SAM" id="SignalP"/>
    </source>
</evidence>
<keyword evidence="5" id="KW-0297">G-protein coupled receptor</keyword>
<keyword evidence="11" id="KW-0732">Signal</keyword>
<feature type="transmembrane region" description="Helical" evidence="10">
    <location>
        <begin position="556"/>
        <end position="575"/>
    </location>
</feature>
<evidence type="ECO:0000313" key="14">
    <source>
        <dbReference type="RefSeq" id="XP_065651754.1"/>
    </source>
</evidence>
<keyword evidence="13" id="KW-1185">Reference proteome</keyword>
<dbReference type="PRINTS" id="PR00248">
    <property type="entry name" value="GPCRMGR"/>
</dbReference>
<evidence type="ECO:0000313" key="13">
    <source>
        <dbReference type="Proteomes" id="UP001652625"/>
    </source>
</evidence>
<evidence type="ECO:0000256" key="10">
    <source>
        <dbReference type="SAM" id="Phobius"/>
    </source>
</evidence>
<feature type="transmembrane region" description="Helical" evidence="10">
    <location>
        <begin position="618"/>
        <end position="637"/>
    </location>
</feature>
<evidence type="ECO:0000256" key="3">
    <source>
        <dbReference type="ARBA" id="ARBA00022692"/>
    </source>
</evidence>
<evidence type="ECO:0000256" key="2">
    <source>
        <dbReference type="ARBA" id="ARBA00022475"/>
    </source>
</evidence>
<feature type="transmembrane region" description="Helical" evidence="10">
    <location>
        <begin position="658"/>
        <end position="680"/>
    </location>
</feature>
<proteinExistence type="predicted"/>
<keyword evidence="9" id="KW-0807">Transducer</keyword>
<dbReference type="InterPro" id="IPR017978">
    <property type="entry name" value="GPCR_3_C"/>
</dbReference>
<keyword evidence="6 10" id="KW-0472">Membrane</keyword>
<evidence type="ECO:0000259" key="12">
    <source>
        <dbReference type="PROSITE" id="PS50259"/>
    </source>
</evidence>
<feature type="transmembrane region" description="Helical" evidence="10">
    <location>
        <begin position="769"/>
        <end position="792"/>
    </location>
</feature>
<dbReference type="InterPro" id="IPR038550">
    <property type="entry name" value="GPCR_3_9-Cys_sf"/>
</dbReference>
<dbReference type="InterPro" id="IPR000337">
    <property type="entry name" value="GPCR_3"/>
</dbReference>
<gene>
    <name evidence="14" type="primary">LOC100210315</name>
</gene>
<dbReference type="Proteomes" id="UP001652625">
    <property type="component" value="Chromosome 04"/>
</dbReference>
<protein>
    <submittedName>
        <fullName evidence="14">Metabotropic glutamate receptor 8</fullName>
    </submittedName>
</protein>
<keyword evidence="2" id="KW-1003">Cell membrane</keyword>
<evidence type="ECO:0000256" key="7">
    <source>
        <dbReference type="ARBA" id="ARBA00023170"/>
    </source>
</evidence>
<keyword evidence="8" id="KW-0325">Glycoprotein</keyword>
<feature type="chain" id="PRO_5046765471" evidence="11">
    <location>
        <begin position="17"/>
        <end position="839"/>
    </location>
</feature>
<evidence type="ECO:0000256" key="6">
    <source>
        <dbReference type="ARBA" id="ARBA00023136"/>
    </source>
</evidence>
<dbReference type="PANTHER" id="PTHR24060">
    <property type="entry name" value="METABOTROPIC GLUTAMATE RECEPTOR"/>
    <property type="match status" value="1"/>
</dbReference>
<dbReference type="InterPro" id="IPR050726">
    <property type="entry name" value="mGluR"/>
</dbReference>
<dbReference type="InterPro" id="IPR001828">
    <property type="entry name" value="ANF_lig-bd_rcpt"/>
</dbReference>
<evidence type="ECO:0000256" key="5">
    <source>
        <dbReference type="ARBA" id="ARBA00023040"/>
    </source>
</evidence>
<organism evidence="13 14">
    <name type="scientific">Hydra vulgaris</name>
    <name type="common">Hydra</name>
    <name type="synonym">Hydra attenuata</name>
    <dbReference type="NCBI Taxonomy" id="6087"/>
    <lineage>
        <taxon>Eukaryota</taxon>
        <taxon>Metazoa</taxon>
        <taxon>Cnidaria</taxon>
        <taxon>Hydrozoa</taxon>
        <taxon>Hydroidolina</taxon>
        <taxon>Anthoathecata</taxon>
        <taxon>Aplanulata</taxon>
        <taxon>Hydridae</taxon>
        <taxon>Hydra</taxon>
    </lineage>
</organism>
<evidence type="ECO:0000256" key="9">
    <source>
        <dbReference type="ARBA" id="ARBA00023224"/>
    </source>
</evidence>
<feature type="transmembrane region" description="Helical" evidence="10">
    <location>
        <begin position="704"/>
        <end position="723"/>
    </location>
</feature>
<feature type="signal peptide" evidence="11">
    <location>
        <begin position="1"/>
        <end position="16"/>
    </location>
</feature>
<dbReference type="RefSeq" id="XP_065651754.1">
    <property type="nucleotide sequence ID" value="XM_065795682.1"/>
</dbReference>
<dbReference type="Pfam" id="PF01094">
    <property type="entry name" value="ANF_receptor"/>
    <property type="match status" value="1"/>
</dbReference>
<dbReference type="PROSITE" id="PS50259">
    <property type="entry name" value="G_PROTEIN_RECEP_F3_4"/>
    <property type="match status" value="1"/>
</dbReference>
<dbReference type="InterPro" id="IPR028082">
    <property type="entry name" value="Peripla_BP_I"/>
</dbReference>
<dbReference type="Gene3D" id="2.10.50.30">
    <property type="entry name" value="GPCR, family 3, nine cysteines domain"/>
    <property type="match status" value="1"/>
</dbReference>
<dbReference type="SUPFAM" id="SSF53822">
    <property type="entry name" value="Periplasmic binding protein-like I"/>
    <property type="match status" value="1"/>
</dbReference>
<name>A0ABM4BRH8_HYDVU</name>
<dbReference type="Pfam" id="PF00003">
    <property type="entry name" value="7tm_3"/>
    <property type="match status" value="1"/>
</dbReference>
<evidence type="ECO:0000256" key="8">
    <source>
        <dbReference type="ARBA" id="ARBA00023180"/>
    </source>
</evidence>
<comment type="subcellular location">
    <subcellularLocation>
        <location evidence="1">Cell membrane</location>
        <topology evidence="1">Multi-pass membrane protein</topology>
    </subcellularLocation>
</comment>
<accession>A0ABM4BRH8</accession>
<evidence type="ECO:0000256" key="4">
    <source>
        <dbReference type="ARBA" id="ARBA00022989"/>
    </source>
</evidence>
<feature type="domain" description="G-protein coupled receptors family 3 profile" evidence="12">
    <location>
        <begin position="552"/>
        <end position="798"/>
    </location>
</feature>
<sequence length="839" mass="95245">MNIRNFLLLIFTFMHAFQFMACGKTPLLKIDGNVLIGGLVAVHDAGGNNNLLCSNNISMFGIMRVEAMRYAIDKINKDPDLPFSNGMKLGIEIRDSCGTETIALDESLQFINADELSCKSQITKPFYGVVGDGSSVSTASAASLLSLFKIPLISYGATSTELSDQSKYSFLLRTVPDDSLLSLAMLDFIEKLTWTSVYILYSSGSYGEFGYASFKKAITNKNSSLCIVDRKKVPPGASVSDLKKIILEFNRYPKITGIVCYCETPDAKTIVKAINEVNLTNHYRIIGSSMIPWYQIKTNNTISFSLYRKDSSMENDFYKNWYSSLSPDNFTVNDTIQHTYESVFTKFWKHACIKNGRRTNSNLNCDNTTSSSFRFCLNSTIEETCQKDDLLSYIFDAIYAFAHAIHNVLDTVYKGNMTLFLNQTTDELGFFEHLKNVSFNGSTGFIRFYNVNAHYGIYYKEELIKIGIWQSSVGLNISNEFDFKINSTCHNQCQLCAKKVFTSEKCCWTCEKCKENEYLENNFCKICPNDFEPNENCNGCKKLPEKDMDKVWKSTIATLCFSGLLATIITIATFFKHNSTPIVRASGREITYLILTGIMLMYLLPLPLLIYYNKKMCAAFRFGVGVCLSICHASLFIKTTRIDRIFSGRQDLLFITPHWQIVLTIFFIVPQICISCIGIYQNEYKPIREKNKMVLKCYSESVDFYATVAYNLLLIFLTAYKAFKTRKVPSNFNESRYIGFVMYTSIVVWLTFLPFFFSSSTELQTISVILDTIIVATTFLVGLYGVKMYILLLRPNKNKKVHSVTFFEYKSESSNGTVVIEADKQSIQLSICKNLDNNN</sequence>
<reference evidence="14" key="1">
    <citation type="submission" date="2025-08" db="UniProtKB">
        <authorList>
            <consortium name="RefSeq"/>
        </authorList>
    </citation>
    <scope>IDENTIFICATION</scope>
</reference>
<dbReference type="Gene3D" id="3.40.50.2300">
    <property type="match status" value="2"/>
</dbReference>
<dbReference type="GeneID" id="100210315"/>
<feature type="transmembrane region" description="Helical" evidence="10">
    <location>
        <begin position="735"/>
        <end position="757"/>
    </location>
</feature>
<keyword evidence="4 10" id="KW-1133">Transmembrane helix</keyword>
<evidence type="ECO:0000256" key="1">
    <source>
        <dbReference type="ARBA" id="ARBA00004651"/>
    </source>
</evidence>
<keyword evidence="3 10" id="KW-0812">Transmembrane</keyword>